<reference evidence="8" key="1">
    <citation type="submission" date="2020-09" db="EMBL/GenBank/DDBJ databases">
        <title>Draft Genome Sequence of Paenibacillus sp. WST5.</title>
        <authorList>
            <person name="Bao Z."/>
        </authorList>
    </citation>
    <scope>NUCLEOTIDE SEQUENCE</scope>
    <source>
        <strain evidence="8">WST5</strain>
    </source>
</reference>
<organism evidence="8 9">
    <name type="scientific">Paenibacillus sedimenti</name>
    <dbReference type="NCBI Taxonomy" id="2770274"/>
    <lineage>
        <taxon>Bacteria</taxon>
        <taxon>Bacillati</taxon>
        <taxon>Bacillota</taxon>
        <taxon>Bacilli</taxon>
        <taxon>Bacillales</taxon>
        <taxon>Paenibacillaceae</taxon>
        <taxon>Paenibacillus</taxon>
    </lineage>
</organism>
<feature type="transmembrane region" description="Helical" evidence="7">
    <location>
        <begin position="15"/>
        <end position="32"/>
    </location>
</feature>
<keyword evidence="4 7" id="KW-0812">Transmembrane</keyword>
<feature type="transmembrane region" description="Helical" evidence="7">
    <location>
        <begin position="265"/>
        <end position="284"/>
    </location>
</feature>
<evidence type="ECO:0000256" key="5">
    <source>
        <dbReference type="ARBA" id="ARBA00022989"/>
    </source>
</evidence>
<feature type="transmembrane region" description="Helical" evidence="7">
    <location>
        <begin position="102"/>
        <end position="120"/>
    </location>
</feature>
<name>A0A926KTH0_9BACL</name>
<dbReference type="AlphaFoldDB" id="A0A926KTH0"/>
<evidence type="ECO:0000313" key="9">
    <source>
        <dbReference type="Proteomes" id="UP000650466"/>
    </source>
</evidence>
<proteinExistence type="inferred from homology"/>
<sequence>MAQAKAIPYSTKQTGFGFAKGIGLTLGLALIAKGLSGLPILSIIGQLVIAIMLGIGWKAAVGVSDHTFAGASFASKKLLRLGIILLGMRLNMADVIQAGPHLLLLAILQIAFAISVVYGLSRLFNVERRLGMLTACGTAICGAAAIVAISPQMRASDEETAISAASVAILGTIFTLIYTIIYPYLRLTAEGYGIWAGGTLHEVAHVIAAAAPVSREAEDMAVMVKLSRVAMLVPIAVLIGIWTRRLEKKKNRNEPIPRNWKRIPVPWFILGFIVMCGVNTSGILSKELTNDLIVVAYFLITMAMTGLGLSVNIAAFRKFGIKSFAAGLIGSILLSIFGYGIVVFNG</sequence>
<dbReference type="EMBL" id="JACVVD010000009">
    <property type="protein sequence ID" value="MBD0383013.1"/>
    <property type="molecule type" value="Genomic_DNA"/>
</dbReference>
<dbReference type="InterPro" id="IPR018383">
    <property type="entry name" value="UPF0324_pro"/>
</dbReference>
<feature type="transmembrane region" description="Helical" evidence="7">
    <location>
        <begin position="161"/>
        <end position="185"/>
    </location>
</feature>
<feature type="transmembrane region" description="Helical" evidence="7">
    <location>
        <begin position="323"/>
        <end position="344"/>
    </location>
</feature>
<feature type="transmembrane region" description="Helical" evidence="7">
    <location>
        <begin position="38"/>
        <end position="57"/>
    </location>
</feature>
<comment type="subcellular location">
    <subcellularLocation>
        <location evidence="1">Cell membrane</location>
        <topology evidence="1">Multi-pass membrane protein</topology>
    </subcellularLocation>
</comment>
<feature type="transmembrane region" description="Helical" evidence="7">
    <location>
        <begin position="132"/>
        <end position="149"/>
    </location>
</feature>
<evidence type="ECO:0000256" key="2">
    <source>
        <dbReference type="ARBA" id="ARBA00007977"/>
    </source>
</evidence>
<accession>A0A926KTH0</accession>
<evidence type="ECO:0000256" key="6">
    <source>
        <dbReference type="ARBA" id="ARBA00023136"/>
    </source>
</evidence>
<protein>
    <submittedName>
        <fullName evidence="8">YeiH family putative sulfate export transporter</fullName>
    </submittedName>
</protein>
<feature type="transmembrane region" description="Helical" evidence="7">
    <location>
        <begin position="226"/>
        <end position="244"/>
    </location>
</feature>
<dbReference type="PANTHER" id="PTHR30106">
    <property type="entry name" value="INNER MEMBRANE PROTEIN YEIH-RELATED"/>
    <property type="match status" value="1"/>
</dbReference>
<evidence type="ECO:0000256" key="4">
    <source>
        <dbReference type="ARBA" id="ARBA00022692"/>
    </source>
</evidence>
<evidence type="ECO:0000256" key="3">
    <source>
        <dbReference type="ARBA" id="ARBA00022475"/>
    </source>
</evidence>
<keyword evidence="3" id="KW-1003">Cell membrane</keyword>
<evidence type="ECO:0000313" key="8">
    <source>
        <dbReference type="EMBL" id="MBD0383013.1"/>
    </source>
</evidence>
<keyword evidence="6 7" id="KW-0472">Membrane</keyword>
<keyword evidence="9" id="KW-1185">Reference proteome</keyword>
<comment type="similarity">
    <text evidence="2">Belongs to the UPF0324 family.</text>
</comment>
<dbReference type="Pfam" id="PF03601">
    <property type="entry name" value="Cons_hypoth698"/>
    <property type="match status" value="1"/>
</dbReference>
<keyword evidence="5 7" id="KW-1133">Transmembrane helix</keyword>
<dbReference type="Proteomes" id="UP000650466">
    <property type="component" value="Unassembled WGS sequence"/>
</dbReference>
<comment type="caution">
    <text evidence="8">The sequence shown here is derived from an EMBL/GenBank/DDBJ whole genome shotgun (WGS) entry which is preliminary data.</text>
</comment>
<dbReference type="RefSeq" id="WP_188176793.1">
    <property type="nucleotide sequence ID" value="NZ_JACVVD010000009.1"/>
</dbReference>
<evidence type="ECO:0000256" key="7">
    <source>
        <dbReference type="SAM" id="Phobius"/>
    </source>
</evidence>
<feature type="transmembrane region" description="Helical" evidence="7">
    <location>
        <begin position="296"/>
        <end position="316"/>
    </location>
</feature>
<gene>
    <name evidence="8" type="ORF">ICC18_23155</name>
</gene>
<dbReference type="GO" id="GO:0005886">
    <property type="term" value="C:plasma membrane"/>
    <property type="evidence" value="ECO:0007669"/>
    <property type="project" value="UniProtKB-SubCell"/>
</dbReference>
<evidence type="ECO:0000256" key="1">
    <source>
        <dbReference type="ARBA" id="ARBA00004651"/>
    </source>
</evidence>
<dbReference type="PANTHER" id="PTHR30106:SF2">
    <property type="entry name" value="UPF0324 INNER MEMBRANE PROTEIN YEIH"/>
    <property type="match status" value="1"/>
</dbReference>